<evidence type="ECO:0000313" key="2">
    <source>
        <dbReference type="Proteomes" id="UP000887572"/>
    </source>
</evidence>
<evidence type="ECO:0000256" key="1">
    <source>
        <dbReference type="SAM" id="MobiDB-lite"/>
    </source>
</evidence>
<dbReference type="WBParaSite" id="Gr19_v10_g11748.t1">
    <property type="protein sequence ID" value="Gr19_v10_g11748.t1"/>
    <property type="gene ID" value="Gr19_v10_g11748"/>
</dbReference>
<keyword evidence="2" id="KW-1185">Reference proteome</keyword>
<protein>
    <submittedName>
        <fullName evidence="3">Uncharacterized protein</fullName>
    </submittedName>
</protein>
<proteinExistence type="predicted"/>
<accession>A0A914GVL6</accession>
<name>A0A914GVL6_GLORO</name>
<reference evidence="3" key="1">
    <citation type="submission" date="2022-11" db="UniProtKB">
        <authorList>
            <consortium name="WormBaseParasite"/>
        </authorList>
    </citation>
    <scope>IDENTIFICATION</scope>
</reference>
<dbReference type="Proteomes" id="UP000887572">
    <property type="component" value="Unplaced"/>
</dbReference>
<sequence length="109" mass="11794">MAPSVVPLDGVEKCHRHPPRSSSSIFVPVRRMASPTQMFYTNFKASGADLSANRVRLSPAALGGRKRTGKCVTHLRLINAPEAISALRERGGSGWVLRRSIPYKAGPSP</sequence>
<dbReference type="AlphaFoldDB" id="A0A914GVL6"/>
<feature type="region of interest" description="Disordered" evidence="1">
    <location>
        <begin position="1"/>
        <end position="23"/>
    </location>
</feature>
<organism evidence="2 3">
    <name type="scientific">Globodera rostochiensis</name>
    <name type="common">Golden nematode worm</name>
    <name type="synonym">Heterodera rostochiensis</name>
    <dbReference type="NCBI Taxonomy" id="31243"/>
    <lineage>
        <taxon>Eukaryota</taxon>
        <taxon>Metazoa</taxon>
        <taxon>Ecdysozoa</taxon>
        <taxon>Nematoda</taxon>
        <taxon>Chromadorea</taxon>
        <taxon>Rhabditida</taxon>
        <taxon>Tylenchina</taxon>
        <taxon>Tylenchomorpha</taxon>
        <taxon>Tylenchoidea</taxon>
        <taxon>Heteroderidae</taxon>
        <taxon>Heteroderinae</taxon>
        <taxon>Globodera</taxon>
    </lineage>
</organism>
<evidence type="ECO:0000313" key="3">
    <source>
        <dbReference type="WBParaSite" id="Gr19_v10_g11748.t1"/>
    </source>
</evidence>